<dbReference type="SUPFAM" id="SSF54001">
    <property type="entry name" value="Cysteine proteinases"/>
    <property type="match status" value="1"/>
</dbReference>
<evidence type="ECO:0000256" key="4">
    <source>
        <dbReference type="ARBA" id="ARBA00022807"/>
    </source>
</evidence>
<dbReference type="AlphaFoldDB" id="A0A3G6JFY4"/>
<organism evidence="7">
    <name type="scientific">Lactobacillus delbrueckii subsp. lactis</name>
    <dbReference type="NCBI Taxonomy" id="29397"/>
    <lineage>
        <taxon>Bacteria</taxon>
        <taxon>Bacillati</taxon>
        <taxon>Bacillota</taxon>
        <taxon>Bacilli</taxon>
        <taxon>Lactobacillales</taxon>
        <taxon>Lactobacillaceae</taxon>
        <taxon>Lactobacillus</taxon>
    </lineage>
</organism>
<protein>
    <recommendedName>
        <fullName evidence="5">Aminopeptidase</fullName>
    </recommendedName>
</protein>
<dbReference type="PANTHER" id="PTHR10363">
    <property type="entry name" value="BLEOMYCIN HYDROLASE"/>
    <property type="match status" value="1"/>
</dbReference>
<dbReference type="InterPro" id="IPR004134">
    <property type="entry name" value="Peptidase_C1B"/>
</dbReference>
<dbReference type="PIRSF" id="PIRSF005700">
    <property type="entry name" value="PepC"/>
    <property type="match status" value="1"/>
</dbReference>
<keyword evidence="2 5" id="KW-0645">Protease</keyword>
<dbReference type="GO" id="GO:0009636">
    <property type="term" value="P:response to toxic substance"/>
    <property type="evidence" value="ECO:0007669"/>
    <property type="project" value="TreeGrafter"/>
</dbReference>
<keyword evidence="5 7" id="KW-0031">Aminopeptidase</keyword>
<dbReference type="InterPro" id="IPR000169">
    <property type="entry name" value="Pept_cys_AS"/>
</dbReference>
<feature type="active site" evidence="6">
    <location>
        <position position="361"/>
    </location>
</feature>
<comment type="similarity">
    <text evidence="5">Belongs to the peptidase C1 family.</text>
</comment>
<feature type="active site" evidence="6">
    <location>
        <position position="382"/>
    </location>
</feature>
<dbReference type="Pfam" id="PF03051">
    <property type="entry name" value="Peptidase_C1_2"/>
    <property type="match status" value="1"/>
</dbReference>
<keyword evidence="4 5" id="KW-0788">Thiol protease</keyword>
<dbReference type="GO" id="GO:0006508">
    <property type="term" value="P:proteolysis"/>
    <property type="evidence" value="ECO:0007669"/>
    <property type="project" value="UniProtKB-KW"/>
</dbReference>
<evidence type="ECO:0000256" key="1">
    <source>
        <dbReference type="ARBA" id="ARBA00004496"/>
    </source>
</evidence>
<proteinExistence type="inferred from homology"/>
<name>A0A3G6JFY4_LACDL</name>
<dbReference type="GO" id="GO:0043418">
    <property type="term" value="P:homocysteine catabolic process"/>
    <property type="evidence" value="ECO:0007669"/>
    <property type="project" value="TreeGrafter"/>
</dbReference>
<evidence type="ECO:0000313" key="7">
    <source>
        <dbReference type="EMBL" id="AZA16803.1"/>
    </source>
</evidence>
<sequence>MTHELSPQLLESFSRDFNADPKNQVISRAARRSGLLEAAYNPAVSQRLNRTFSIELDTDNVTNQQQSGRCWLFSTLNVVRHNFGKANKAKNFTFSQSYNFFWDKIERANYFYDRIIATADRPLTDRTVRGYFDWYQTDGGQWHMAASLIAKYGVVPAYAMPESFNSNHSQALDMVLADKERKDALTLRRLAQAGDQEKLEAARTDFLSQIYRIMATALGEPPKTFDLEFKDDDKNYHLDKGLTPVQFYKKYCATDLDDYVVLANAPDHEMNRVLHLGFEDNIKGGYPNLFINVPMEYLEDAAIAQLKDGEAVWFGNDVGRQMDRKTGFMDLDLYQLDQLLDIDSHLSKADRLATGIGESSHDMALVGVDVDGGQVRQWKVENSWGDKSGEKGYFTMSADWFREYTYEVAVQKKHVPAEILDLLKNQPIELDPWDSLI</sequence>
<reference evidence="7" key="1">
    <citation type="submission" date="2018-07" db="EMBL/GenBank/DDBJ databases">
        <authorList>
            <person name="Somerville V."/>
        </authorList>
    </citation>
    <scope>NUCLEOTIDE SEQUENCE</scope>
    <source>
        <strain evidence="7">NWC_2_2</strain>
    </source>
</reference>
<evidence type="ECO:0000256" key="2">
    <source>
        <dbReference type="ARBA" id="ARBA00022670"/>
    </source>
</evidence>
<dbReference type="GO" id="GO:0005737">
    <property type="term" value="C:cytoplasm"/>
    <property type="evidence" value="ECO:0007669"/>
    <property type="project" value="UniProtKB-SubCell"/>
</dbReference>
<dbReference type="Gene3D" id="3.90.70.10">
    <property type="entry name" value="Cysteine proteinases"/>
    <property type="match status" value="1"/>
</dbReference>
<dbReference type="InterPro" id="IPR038765">
    <property type="entry name" value="Papain-like_cys_pep_sf"/>
</dbReference>
<gene>
    <name evidence="7" type="ORF">DQL93_10220</name>
</gene>
<feature type="active site" evidence="6">
    <location>
        <position position="70"/>
    </location>
</feature>
<evidence type="ECO:0000256" key="6">
    <source>
        <dbReference type="PIRSR" id="PIRSR005700-1"/>
    </source>
</evidence>
<dbReference type="CDD" id="cd00585">
    <property type="entry name" value="Peptidase_C1B"/>
    <property type="match status" value="1"/>
</dbReference>
<dbReference type="PANTHER" id="PTHR10363:SF2">
    <property type="entry name" value="BLEOMYCIN HYDROLASE"/>
    <property type="match status" value="1"/>
</dbReference>
<dbReference type="PROSITE" id="PS00139">
    <property type="entry name" value="THIOL_PROTEASE_CYS"/>
    <property type="match status" value="1"/>
</dbReference>
<evidence type="ECO:0000256" key="3">
    <source>
        <dbReference type="ARBA" id="ARBA00022801"/>
    </source>
</evidence>
<dbReference type="EMBL" id="CP031023">
    <property type="protein sequence ID" value="AZA16803.1"/>
    <property type="molecule type" value="Genomic_DNA"/>
</dbReference>
<dbReference type="GO" id="GO:0070005">
    <property type="term" value="F:cysteine-type aminopeptidase activity"/>
    <property type="evidence" value="ECO:0007669"/>
    <property type="project" value="InterPro"/>
</dbReference>
<comment type="subcellular location">
    <subcellularLocation>
        <location evidence="1">Cytoplasm</location>
    </subcellularLocation>
</comment>
<keyword evidence="3 5" id="KW-0378">Hydrolase</keyword>
<accession>A0A3G6JFY4</accession>
<evidence type="ECO:0000256" key="5">
    <source>
        <dbReference type="PIRNR" id="PIRNR005700"/>
    </source>
</evidence>